<dbReference type="SUPFAM" id="SSF56784">
    <property type="entry name" value="HAD-like"/>
    <property type="match status" value="1"/>
</dbReference>
<protein>
    <submittedName>
        <fullName evidence="1">Phosphatase</fullName>
    </submittedName>
</protein>
<dbReference type="InterPro" id="IPR041492">
    <property type="entry name" value="HAD_2"/>
</dbReference>
<dbReference type="RefSeq" id="WP_126984671.1">
    <property type="nucleotide sequence ID" value="NZ_JALXWX010000118.1"/>
</dbReference>
<dbReference type="SFLD" id="SFLDS00003">
    <property type="entry name" value="Haloacid_Dehalogenase"/>
    <property type="match status" value="1"/>
</dbReference>
<sequence length="223" mass="23307">MTAVTSRDLTSVPVVLLDLDGTVVESAPGILAALEHAFAACGEEHPGAERLQSFIGPPLVDSFRSELGLDAERAEALRLAYTDHYLAEGYTFSVPYAGMADLISGLRADGRTVAIATNKPETTARRVLEHQGLTADLDLIGGTDLAAGRTHKAQVIASVLERLGVSAADGAVMVGDRLHDAEGAAVHGLDAVLVGWGYGGDAERAADLPYAATVPELHRMLRG</sequence>
<evidence type="ECO:0000313" key="2">
    <source>
        <dbReference type="Proteomes" id="UP000274327"/>
    </source>
</evidence>
<dbReference type="Gene3D" id="1.10.150.240">
    <property type="entry name" value="Putative phosphatase, domain 2"/>
    <property type="match status" value="1"/>
</dbReference>
<dbReference type="GeneID" id="78119899"/>
<accession>A0A426SPU3</accession>
<organism evidence="1 2">
    <name type="scientific">Brachybacterium paraconglomeratum</name>
    <dbReference type="NCBI Taxonomy" id="173362"/>
    <lineage>
        <taxon>Bacteria</taxon>
        <taxon>Bacillati</taxon>
        <taxon>Actinomycetota</taxon>
        <taxon>Actinomycetes</taxon>
        <taxon>Micrococcales</taxon>
        <taxon>Dermabacteraceae</taxon>
        <taxon>Brachybacterium</taxon>
    </lineage>
</organism>
<dbReference type="GO" id="GO:0004713">
    <property type="term" value="F:protein tyrosine kinase activity"/>
    <property type="evidence" value="ECO:0007669"/>
    <property type="project" value="TreeGrafter"/>
</dbReference>
<dbReference type="EMBL" id="QOCI01000001">
    <property type="protein sequence ID" value="RRR20288.1"/>
    <property type="molecule type" value="Genomic_DNA"/>
</dbReference>
<dbReference type="Gene3D" id="3.40.50.1000">
    <property type="entry name" value="HAD superfamily/HAD-like"/>
    <property type="match status" value="1"/>
</dbReference>
<dbReference type="SFLD" id="SFLDG01129">
    <property type="entry name" value="C1.5:_HAD__Beta-PGM__Phosphata"/>
    <property type="match status" value="1"/>
</dbReference>
<dbReference type="Proteomes" id="UP000274327">
    <property type="component" value="Unassembled WGS sequence"/>
</dbReference>
<reference evidence="1 2" key="1">
    <citation type="submission" date="2018-07" db="EMBL/GenBank/DDBJ databases">
        <title>Brachybacteriurn paraconglorneratum KCTC 9916.</title>
        <authorList>
            <person name="Li Y."/>
        </authorList>
    </citation>
    <scope>NUCLEOTIDE SEQUENCE [LARGE SCALE GENOMIC DNA]</scope>
    <source>
        <strain evidence="1 2">KCTC 9916</strain>
    </source>
</reference>
<dbReference type="InterPro" id="IPR050155">
    <property type="entry name" value="HAD-like_hydrolase_sf"/>
</dbReference>
<dbReference type="PANTHER" id="PTHR43434:SF20">
    <property type="entry name" value="5'-NUCLEOTIDASE"/>
    <property type="match status" value="1"/>
</dbReference>
<dbReference type="GO" id="GO:0005829">
    <property type="term" value="C:cytosol"/>
    <property type="evidence" value="ECO:0007669"/>
    <property type="project" value="TreeGrafter"/>
</dbReference>
<dbReference type="Pfam" id="PF13419">
    <property type="entry name" value="HAD_2"/>
    <property type="match status" value="1"/>
</dbReference>
<dbReference type="InterPro" id="IPR023214">
    <property type="entry name" value="HAD_sf"/>
</dbReference>
<keyword evidence="2" id="KW-1185">Reference proteome</keyword>
<dbReference type="PANTHER" id="PTHR43434">
    <property type="entry name" value="PHOSPHOGLYCOLATE PHOSPHATASE"/>
    <property type="match status" value="1"/>
</dbReference>
<dbReference type="AlphaFoldDB" id="A0A426SPU3"/>
<comment type="caution">
    <text evidence="1">The sequence shown here is derived from an EMBL/GenBank/DDBJ whole genome shotgun (WGS) entry which is preliminary data.</text>
</comment>
<dbReference type="InterPro" id="IPR036412">
    <property type="entry name" value="HAD-like_sf"/>
</dbReference>
<name>A0A426SPU3_9MICO</name>
<dbReference type="InterPro" id="IPR023198">
    <property type="entry name" value="PGP-like_dom2"/>
</dbReference>
<gene>
    <name evidence="1" type="ORF">DS079_02500</name>
</gene>
<evidence type="ECO:0000313" key="1">
    <source>
        <dbReference type="EMBL" id="RRR20288.1"/>
    </source>
</evidence>
<proteinExistence type="predicted"/>